<dbReference type="VEuPathDB" id="TriTrypDB:BSAL_26290"/>
<dbReference type="EMBL" id="CYKH01001815">
    <property type="protein sequence ID" value="CUG90354.1"/>
    <property type="molecule type" value="Genomic_DNA"/>
</dbReference>
<proteinExistence type="inferred from homology"/>
<comment type="similarity">
    <text evidence="1">Belongs to the CTAG/PCC1 family.</text>
</comment>
<dbReference type="PANTHER" id="PTHR31283">
    <property type="entry name" value="EKC/KEOPS COMPLEX SUBUNIT PCC1 FAMILY MEMBER"/>
    <property type="match status" value="1"/>
</dbReference>
<dbReference type="Pfam" id="PF09341">
    <property type="entry name" value="Pcc1"/>
    <property type="match status" value="1"/>
</dbReference>
<sequence>MSSELRSSASLSTSAAFVFTTRIPFPNAQAASTAAQVLRVDGPITNTLRSIEEENHVLVIRMQSQALRSLRTAVHSTLEQLTLILRTMEAFAPSA</sequence>
<organism evidence="2 3">
    <name type="scientific">Bodo saltans</name>
    <name type="common">Flagellated protozoan</name>
    <dbReference type="NCBI Taxonomy" id="75058"/>
    <lineage>
        <taxon>Eukaryota</taxon>
        <taxon>Discoba</taxon>
        <taxon>Euglenozoa</taxon>
        <taxon>Kinetoplastea</taxon>
        <taxon>Metakinetoplastina</taxon>
        <taxon>Eubodonida</taxon>
        <taxon>Bodonidae</taxon>
        <taxon>Bodo</taxon>
    </lineage>
</organism>
<dbReference type="GO" id="GO:0070525">
    <property type="term" value="P:tRNA threonylcarbamoyladenosine metabolic process"/>
    <property type="evidence" value="ECO:0007669"/>
    <property type="project" value="TreeGrafter"/>
</dbReference>
<evidence type="ECO:0000256" key="1">
    <source>
        <dbReference type="ARBA" id="ARBA00007073"/>
    </source>
</evidence>
<dbReference type="Proteomes" id="UP000051952">
    <property type="component" value="Unassembled WGS sequence"/>
</dbReference>
<name>A0A0S4JMM0_BODSA</name>
<dbReference type="AlphaFoldDB" id="A0A0S4JMM0"/>
<reference evidence="3" key="1">
    <citation type="submission" date="2015-09" db="EMBL/GenBank/DDBJ databases">
        <authorList>
            <consortium name="Pathogen Informatics"/>
        </authorList>
    </citation>
    <scope>NUCLEOTIDE SEQUENCE [LARGE SCALE GENOMIC DNA]</scope>
    <source>
        <strain evidence="3">Lake Konstanz</strain>
    </source>
</reference>
<dbReference type="PANTHER" id="PTHR31283:SF5">
    <property type="entry name" value="EKC_KEOPS COMPLEX SUBUNIT LAGE3"/>
    <property type="match status" value="1"/>
</dbReference>
<dbReference type="Gene3D" id="3.30.310.50">
    <property type="entry name" value="Alpha-D-phosphohexomutase, C-terminal domain"/>
    <property type="match status" value="1"/>
</dbReference>
<dbReference type="GO" id="GO:0000408">
    <property type="term" value="C:EKC/KEOPS complex"/>
    <property type="evidence" value="ECO:0007669"/>
    <property type="project" value="TreeGrafter"/>
</dbReference>
<accession>A0A0S4JMM0</accession>
<dbReference type="OrthoDB" id="10025739at2759"/>
<protein>
    <submittedName>
        <fullName evidence="2">GPI-anchored surface protein, putative</fullName>
    </submittedName>
</protein>
<evidence type="ECO:0000313" key="3">
    <source>
        <dbReference type="Proteomes" id="UP000051952"/>
    </source>
</evidence>
<keyword evidence="3" id="KW-1185">Reference proteome</keyword>
<evidence type="ECO:0000313" key="2">
    <source>
        <dbReference type="EMBL" id="CUG90354.1"/>
    </source>
</evidence>
<gene>
    <name evidence="2" type="ORF">BSAL_26290</name>
</gene>
<dbReference type="InterPro" id="IPR015419">
    <property type="entry name" value="CTAG/Pcc1"/>
</dbReference>